<keyword evidence="3 6" id="KW-0812">Transmembrane</keyword>
<accession>A0A6M8J5G2</accession>
<evidence type="ECO:0000313" key="7">
    <source>
        <dbReference type="EMBL" id="QKF06918.1"/>
    </source>
</evidence>
<dbReference type="GO" id="GO:0005886">
    <property type="term" value="C:plasma membrane"/>
    <property type="evidence" value="ECO:0007669"/>
    <property type="project" value="TreeGrafter"/>
</dbReference>
<proteinExistence type="inferred from homology"/>
<feature type="transmembrane region" description="Helical" evidence="6">
    <location>
        <begin position="355"/>
        <end position="380"/>
    </location>
</feature>
<feature type="transmembrane region" description="Helical" evidence="6">
    <location>
        <begin position="27"/>
        <end position="46"/>
    </location>
</feature>
<protein>
    <submittedName>
        <fullName evidence="7">Permease</fullName>
    </submittedName>
</protein>
<feature type="transmembrane region" description="Helical" evidence="6">
    <location>
        <begin position="90"/>
        <end position="109"/>
    </location>
</feature>
<reference evidence="8" key="1">
    <citation type="submission" date="2020-05" db="EMBL/GenBank/DDBJ databases">
        <title>Novel species in genus Nocardioides.</title>
        <authorList>
            <person name="Zhang G."/>
        </authorList>
    </citation>
    <scope>NUCLEOTIDE SEQUENCE [LARGE SCALE GENOMIC DNA]</scope>
    <source>
        <strain evidence="8">zg-1050</strain>
    </source>
</reference>
<evidence type="ECO:0000256" key="3">
    <source>
        <dbReference type="ARBA" id="ARBA00022692"/>
    </source>
</evidence>
<dbReference type="EMBL" id="CP053716">
    <property type="protein sequence ID" value="QKF06918.1"/>
    <property type="molecule type" value="Genomic_DNA"/>
</dbReference>
<keyword evidence="5 6" id="KW-0472">Membrane</keyword>
<feature type="transmembrane region" description="Helical" evidence="6">
    <location>
        <begin position="248"/>
        <end position="276"/>
    </location>
</feature>
<dbReference type="InterPro" id="IPR001248">
    <property type="entry name" value="Pur-cyt_permease"/>
</dbReference>
<dbReference type="Proteomes" id="UP000503297">
    <property type="component" value="Chromosome"/>
</dbReference>
<sequence length="477" mass="51430">MGSSIAERVDQEAIFGLVPVKKSERQYGFWDTLLVTGGFAIATWCYSQGALSASYLGFWQLLVVTFAVGGIFLIVECLPVILSVRYGIDLWVYLRAVLGHNGVRILATAVILGNWFWYAVAANMFGSSIAQIMGIFGLSVPDGWVSALSIVSVVGGSAIALGGPAVIKWASRFLVTTLLVIGVIAFVLCFTIVPFDQILAYRPDLSAVNGNAREAYALAAEGMVAFSFSWSTQAMVLPRLCRTERGGYWGTVSAYGVIAPFFVFIGGVMAIVMFVVSGTLESDPTVMLALLGPQVALLSLMLVAFANIGTQAVGSYVNVLVLKAAWPKVDYRVLVGLSALYVSVLAFTGEVTANFGQFISIAAYIQGPIIGIMFVDLLIVRRLKVSLKSLYYRRGHDAYRFRAGLNPVGLAVIAITLVVALLFVYNPIYGTVESPVFHYLTGSGFTAVFAAALYLALSFVPPVRSFLLRDRDDLDIV</sequence>
<feature type="transmembrane region" description="Helical" evidence="6">
    <location>
        <begin position="215"/>
        <end position="236"/>
    </location>
</feature>
<evidence type="ECO:0000256" key="1">
    <source>
        <dbReference type="ARBA" id="ARBA00004141"/>
    </source>
</evidence>
<gene>
    <name evidence="7" type="ORF">HLV38_01355</name>
</gene>
<organism evidence="7 8">
    <name type="scientific">Berryella wangjianweii</name>
    <dbReference type="NCBI Taxonomy" id="2734634"/>
    <lineage>
        <taxon>Bacteria</taxon>
        <taxon>Bacillati</taxon>
        <taxon>Actinomycetota</taxon>
        <taxon>Coriobacteriia</taxon>
        <taxon>Eggerthellales</taxon>
        <taxon>Eggerthellaceae</taxon>
        <taxon>Berryella</taxon>
    </lineage>
</organism>
<comment type="similarity">
    <text evidence="2">Belongs to the purine-cytosine permease (2.A.39) family.</text>
</comment>
<feature type="transmembrane region" description="Helical" evidence="6">
    <location>
        <begin position="401"/>
        <end position="425"/>
    </location>
</feature>
<evidence type="ECO:0000256" key="6">
    <source>
        <dbReference type="SAM" id="Phobius"/>
    </source>
</evidence>
<keyword evidence="8" id="KW-1185">Reference proteome</keyword>
<evidence type="ECO:0000256" key="4">
    <source>
        <dbReference type="ARBA" id="ARBA00022989"/>
    </source>
</evidence>
<dbReference type="PANTHER" id="PTHR30569:SF0">
    <property type="entry name" value="CYTOSINE PERMEASE"/>
    <property type="match status" value="1"/>
</dbReference>
<dbReference type="KEGG" id="bwa:HLV38_01355"/>
<feature type="transmembrane region" description="Helical" evidence="6">
    <location>
        <begin position="331"/>
        <end position="349"/>
    </location>
</feature>
<feature type="transmembrane region" description="Helical" evidence="6">
    <location>
        <begin position="173"/>
        <end position="195"/>
    </location>
</feature>
<dbReference type="GO" id="GO:0015209">
    <property type="term" value="F:cytosine transmembrane transporter activity"/>
    <property type="evidence" value="ECO:0007669"/>
    <property type="project" value="InterPro"/>
</dbReference>
<dbReference type="AlphaFoldDB" id="A0A6M8J5G2"/>
<feature type="transmembrane region" description="Helical" evidence="6">
    <location>
        <begin position="296"/>
        <end position="319"/>
    </location>
</feature>
<evidence type="ECO:0000256" key="5">
    <source>
        <dbReference type="ARBA" id="ARBA00023136"/>
    </source>
</evidence>
<feature type="transmembrane region" description="Helical" evidence="6">
    <location>
        <begin position="437"/>
        <end position="460"/>
    </location>
</feature>
<evidence type="ECO:0000313" key="8">
    <source>
        <dbReference type="Proteomes" id="UP000503297"/>
    </source>
</evidence>
<dbReference type="Gene3D" id="1.10.4160.10">
    <property type="entry name" value="Hydantoin permease"/>
    <property type="match status" value="1"/>
</dbReference>
<dbReference type="Pfam" id="PF02133">
    <property type="entry name" value="Transp_cyt_pur"/>
    <property type="match status" value="1"/>
</dbReference>
<keyword evidence="4 6" id="KW-1133">Transmembrane helix</keyword>
<evidence type="ECO:0000256" key="2">
    <source>
        <dbReference type="ARBA" id="ARBA00008974"/>
    </source>
</evidence>
<dbReference type="RefSeq" id="WP_173163609.1">
    <property type="nucleotide sequence ID" value="NZ_CP053716.1"/>
</dbReference>
<dbReference type="PANTHER" id="PTHR30569">
    <property type="entry name" value="CYTOSINE TRANSPORTER CODB"/>
    <property type="match status" value="1"/>
</dbReference>
<name>A0A6M8J5G2_9ACTN</name>
<dbReference type="InterPro" id="IPR030191">
    <property type="entry name" value="CodB"/>
</dbReference>
<feature type="transmembrane region" description="Helical" evidence="6">
    <location>
        <begin position="144"/>
        <end position="166"/>
    </location>
</feature>
<feature type="transmembrane region" description="Helical" evidence="6">
    <location>
        <begin position="58"/>
        <end position="84"/>
    </location>
</feature>
<comment type="subcellular location">
    <subcellularLocation>
        <location evidence="1">Membrane</location>
        <topology evidence="1">Multi-pass membrane protein</topology>
    </subcellularLocation>
</comment>